<dbReference type="SUPFAM" id="SSF46689">
    <property type="entry name" value="Homeodomain-like"/>
    <property type="match status" value="1"/>
</dbReference>
<evidence type="ECO:0000256" key="1">
    <source>
        <dbReference type="ARBA" id="ARBA00023125"/>
    </source>
</evidence>
<accession>A0ABR7L6J9</accession>
<dbReference type="SUPFAM" id="SSF48498">
    <property type="entry name" value="Tetracyclin repressor-like, C-terminal domain"/>
    <property type="match status" value="1"/>
</dbReference>
<dbReference type="InterPro" id="IPR009057">
    <property type="entry name" value="Homeodomain-like_sf"/>
</dbReference>
<proteinExistence type="predicted"/>
<gene>
    <name evidence="4" type="ORF">GPZ80_13375</name>
</gene>
<organism evidence="4 5">
    <name type="scientific">Actinokineospora xionganensis</name>
    <dbReference type="NCBI Taxonomy" id="2684470"/>
    <lineage>
        <taxon>Bacteria</taxon>
        <taxon>Bacillati</taxon>
        <taxon>Actinomycetota</taxon>
        <taxon>Actinomycetes</taxon>
        <taxon>Pseudonocardiales</taxon>
        <taxon>Pseudonocardiaceae</taxon>
        <taxon>Actinokineospora</taxon>
    </lineage>
</organism>
<protein>
    <submittedName>
        <fullName evidence="4">TetR family transcriptional regulator</fullName>
    </submittedName>
</protein>
<evidence type="ECO:0000259" key="3">
    <source>
        <dbReference type="PROSITE" id="PS50977"/>
    </source>
</evidence>
<dbReference type="EMBL" id="JABVED010000006">
    <property type="protein sequence ID" value="MBC6448158.1"/>
    <property type="molecule type" value="Genomic_DNA"/>
</dbReference>
<evidence type="ECO:0000313" key="4">
    <source>
        <dbReference type="EMBL" id="MBC6448158.1"/>
    </source>
</evidence>
<dbReference type="Pfam" id="PF17940">
    <property type="entry name" value="TetR_C_31"/>
    <property type="match status" value="1"/>
</dbReference>
<name>A0ABR7L6J9_9PSEU</name>
<dbReference type="PROSITE" id="PS50977">
    <property type="entry name" value="HTH_TETR_2"/>
    <property type="match status" value="1"/>
</dbReference>
<dbReference type="InterPro" id="IPR036271">
    <property type="entry name" value="Tet_transcr_reg_TetR-rel_C_sf"/>
</dbReference>
<evidence type="ECO:0000313" key="5">
    <source>
        <dbReference type="Proteomes" id="UP000734823"/>
    </source>
</evidence>
<comment type="caution">
    <text evidence="4">The sequence shown here is derived from an EMBL/GenBank/DDBJ whole genome shotgun (WGS) entry which is preliminary data.</text>
</comment>
<dbReference type="RefSeq" id="WP_187220641.1">
    <property type="nucleotide sequence ID" value="NZ_JABVED010000006.1"/>
</dbReference>
<keyword evidence="1 2" id="KW-0238">DNA-binding</keyword>
<sequence length="192" mass="20866">MTTAPQRRAAIADAAIATLAAEGMRGLTHRAVDRRAGLPEGSCSYYFRTRQALLEATVQRLSTLDDEMVAPISTKPLMADLPELLTGMVEFAVTTGRDWAIARYELSLEATRRPELRAVLVAVGKRYRDLAIAVLTEAGASDPQRQGRDLVAYADGLIFDTVAGAGGREFDRAEVRKSIVELLTQTIPGFQS</sequence>
<evidence type="ECO:0000256" key="2">
    <source>
        <dbReference type="PROSITE-ProRule" id="PRU00335"/>
    </source>
</evidence>
<dbReference type="Proteomes" id="UP000734823">
    <property type="component" value="Unassembled WGS sequence"/>
</dbReference>
<feature type="DNA-binding region" description="H-T-H motif" evidence="2">
    <location>
        <begin position="28"/>
        <end position="47"/>
    </location>
</feature>
<feature type="domain" description="HTH tetR-type" evidence="3">
    <location>
        <begin position="5"/>
        <end position="65"/>
    </location>
</feature>
<dbReference type="Gene3D" id="1.10.357.10">
    <property type="entry name" value="Tetracycline Repressor, domain 2"/>
    <property type="match status" value="1"/>
</dbReference>
<dbReference type="InterPro" id="IPR001647">
    <property type="entry name" value="HTH_TetR"/>
</dbReference>
<reference evidence="4 5" key="1">
    <citation type="submission" date="2020-06" db="EMBL/GenBank/DDBJ databases">
        <title>Actinokineospora xiongansis sp. nov., isolated from soil of Baiyangdian.</title>
        <authorList>
            <person name="Zhang X."/>
        </authorList>
    </citation>
    <scope>NUCLEOTIDE SEQUENCE [LARGE SCALE GENOMIC DNA]</scope>
    <source>
        <strain evidence="4 5">HBU206404</strain>
    </source>
</reference>
<keyword evidence="5" id="KW-1185">Reference proteome</keyword>
<dbReference type="Pfam" id="PF00440">
    <property type="entry name" value="TetR_N"/>
    <property type="match status" value="1"/>
</dbReference>
<dbReference type="InterPro" id="IPR041583">
    <property type="entry name" value="TetR_C_31"/>
</dbReference>